<dbReference type="Pfam" id="PF07598">
    <property type="entry name" value="DUF1561"/>
    <property type="match status" value="1"/>
</dbReference>
<dbReference type="Proteomes" id="UP000009359">
    <property type="component" value="Unassembled WGS sequence"/>
</dbReference>
<dbReference type="EMBL" id="AMQK01000011">
    <property type="protein sequence ID" value="EKS44142.1"/>
    <property type="molecule type" value="Genomic_DNA"/>
</dbReference>
<dbReference type="InterPro" id="IPR011455">
    <property type="entry name" value="DUF1561"/>
</dbReference>
<sequence>MKLKLLLFFLSLLLTLHTSFAAPIPPQVLPTPPQTPGDRAIRVKVHTGKEYCYTPTFVEGEGYVYIGDCNYGKVARYDLFRRIAWKINGVWLCMTAPSSVTGIGEKSTAKWDYILLRPCVINDPNQQWIIKKDASNKDAFYTAHENFRVKDYKWYAYISKNPNDYYDHTLIPTMNRWENIVATPVNINLKMFIGWNFASGPSFSRYYITDDGSKSDVFDLYYNPENGRIARYFPSTGAMSCMVSQQSSSENWDWVKWLLCNDKDTVTAKQDIASWNISLFARREGTLTDYKGNFLRVTQYGSSWGSPYTAKPDYLEKDTTNSPKSNFIFSYDMERWYRYVNGNLGDTLAYCPAPGTKENIAKTRVKRSLPPDFELNETWTQRLWEIAISTSSTGQEAIAFCGICMVQTMQMLAELQERYPGAPFQHSTGYFFNTQEGVDPFISFRARFPELAERLQATMSYVNLPWHVGDDSFTRTSRVTRATALILLPRYDWRPSTIARTQEEMRSRLQDLLRAPPGTTWYIAIVRSNIDGSNMIGHVQPILRTNRGLVLIPTNAYDMTLLQFRRYIAPIQNAEELINRLSASSTLTIHSLVTYQMAQLDEIPLNLYISQSNCTGEGDHRRGDKHLPRTSLINQCISGRCAIQ</sequence>
<gene>
    <name evidence="2" type="ORF">BbINS_03647</name>
</gene>
<organism evidence="2 3">
    <name type="scientific">Bartonella bacilliformis INS</name>
    <dbReference type="NCBI Taxonomy" id="1206782"/>
    <lineage>
        <taxon>Bacteria</taxon>
        <taxon>Pseudomonadati</taxon>
        <taxon>Pseudomonadota</taxon>
        <taxon>Alphaproteobacteria</taxon>
        <taxon>Hyphomicrobiales</taxon>
        <taxon>Bartonellaceae</taxon>
        <taxon>Bartonella</taxon>
    </lineage>
</organism>
<keyword evidence="1" id="KW-0732">Signal</keyword>
<comment type="caution">
    <text evidence="2">The sequence shown here is derived from an EMBL/GenBank/DDBJ whole genome shotgun (WGS) entry which is preliminary data.</text>
</comment>
<protein>
    <recommendedName>
        <fullName evidence="4">DUF1561 family protein</fullName>
    </recommendedName>
</protein>
<reference evidence="2 3" key="1">
    <citation type="journal article" date="2013" name="Genome Announc.">
        <title>Whole Genome Sequencing and Comparative Analysis of Bartonella bacilliformis Strain INS, the Causative Agent of Carrion's Disease.</title>
        <authorList>
            <person name="Tarazona D."/>
            <person name="Padilla C."/>
            <person name="Caceres O."/>
            <person name="Montenegro J.D."/>
            <person name="Bailon H."/>
            <person name="Ventura G."/>
            <person name="Mendoza G."/>
            <person name="Anaya E."/>
            <person name="Guio H."/>
        </authorList>
    </citation>
    <scope>NUCLEOTIDE SEQUENCE [LARGE SCALE GENOMIC DNA]</scope>
    <source>
        <strain evidence="2 3">INS</strain>
    </source>
</reference>
<evidence type="ECO:0000313" key="3">
    <source>
        <dbReference type="Proteomes" id="UP000009359"/>
    </source>
</evidence>
<dbReference type="RefSeq" id="WP_005767058.1">
    <property type="nucleotide sequence ID" value="NZ_AMQK01000011.1"/>
</dbReference>
<accession>A0ABN0IFY2</accession>
<feature type="chain" id="PRO_5047319184" description="DUF1561 family protein" evidence="1">
    <location>
        <begin position="22"/>
        <end position="644"/>
    </location>
</feature>
<keyword evidence="3" id="KW-1185">Reference proteome</keyword>
<proteinExistence type="predicted"/>
<dbReference type="GeneID" id="4685016"/>
<evidence type="ECO:0000256" key="1">
    <source>
        <dbReference type="SAM" id="SignalP"/>
    </source>
</evidence>
<evidence type="ECO:0000313" key="2">
    <source>
        <dbReference type="EMBL" id="EKS44142.1"/>
    </source>
</evidence>
<name>A0ABN0IFY2_BARBA</name>
<evidence type="ECO:0008006" key="4">
    <source>
        <dbReference type="Google" id="ProtNLM"/>
    </source>
</evidence>
<feature type="signal peptide" evidence="1">
    <location>
        <begin position="1"/>
        <end position="21"/>
    </location>
</feature>